<dbReference type="InterPro" id="IPR010996">
    <property type="entry name" value="HHH_MUS81"/>
</dbReference>
<reference evidence="4" key="1">
    <citation type="submission" date="2020-02" db="EMBL/GenBank/DDBJ databases">
        <authorList>
            <person name="Meier V. D."/>
        </authorList>
    </citation>
    <scope>NUCLEOTIDE SEQUENCE</scope>
    <source>
        <strain evidence="4">AVDCRST_MAG73</strain>
    </source>
</reference>
<dbReference type="Pfam" id="PF14520">
    <property type="entry name" value="HHH_5"/>
    <property type="match status" value="1"/>
</dbReference>
<organism evidence="4">
    <name type="scientific">uncultured Thermomicrobiales bacterium</name>
    <dbReference type="NCBI Taxonomy" id="1645740"/>
    <lineage>
        <taxon>Bacteria</taxon>
        <taxon>Pseudomonadati</taxon>
        <taxon>Thermomicrobiota</taxon>
        <taxon>Thermomicrobia</taxon>
        <taxon>Thermomicrobiales</taxon>
        <taxon>environmental samples</taxon>
    </lineage>
</organism>
<dbReference type="InterPro" id="IPR003583">
    <property type="entry name" value="Hlx-hairpin-Hlx_DNA-bd_motif"/>
</dbReference>
<evidence type="ECO:0000256" key="2">
    <source>
        <dbReference type="ARBA" id="ARBA00022705"/>
    </source>
</evidence>
<dbReference type="SUPFAM" id="SSF47802">
    <property type="entry name" value="DNA polymerase beta, N-terminal domain-like"/>
    <property type="match status" value="1"/>
</dbReference>
<accession>A0A6J4USW9</accession>
<evidence type="ECO:0000313" key="4">
    <source>
        <dbReference type="EMBL" id="CAA9555324.1"/>
    </source>
</evidence>
<evidence type="ECO:0000259" key="3">
    <source>
        <dbReference type="SMART" id="SM00278"/>
    </source>
</evidence>
<dbReference type="Pfam" id="PF14716">
    <property type="entry name" value="HHH_8"/>
    <property type="match status" value="1"/>
</dbReference>
<name>A0A6J4USW9_9BACT</name>
<feature type="domain" description="Helix-hairpin-helix DNA-binding motif class 1" evidence="3">
    <location>
        <begin position="95"/>
        <end position="114"/>
    </location>
</feature>
<proteinExistence type="predicted"/>
<dbReference type="SMART" id="SM00278">
    <property type="entry name" value="HhH1"/>
    <property type="match status" value="2"/>
</dbReference>
<gene>
    <name evidence="4" type="ORF">AVDCRST_MAG73-3236</name>
</gene>
<protein>
    <recommendedName>
        <fullName evidence="3">Helix-hairpin-helix DNA-binding motif class 1 domain-containing protein</fullName>
    </recommendedName>
</protein>
<dbReference type="AlphaFoldDB" id="A0A6J4USW9"/>
<dbReference type="EMBL" id="CADCWE010000214">
    <property type="protein sequence ID" value="CAA9555324.1"/>
    <property type="molecule type" value="Genomic_DNA"/>
</dbReference>
<sequence>MAAPVTNRDAADLLFNVATILELAEDNPYRVRAYRRAARLLLRSREDARIKLTDGKELDLPGLGPRLRRKLGELISTGRMGFYVELCADLPPDIARLMLIPHVGPKTALRLHEELGLVDAAGVYAAAQAGKIRALYGFGEKRERQLLDGASDVLAGRPKIYAVPPLDDEEDADRAIAVVPLVPAAAQLSLPDAA</sequence>
<dbReference type="GO" id="GO:0006281">
    <property type="term" value="P:DNA repair"/>
    <property type="evidence" value="ECO:0007669"/>
    <property type="project" value="InterPro"/>
</dbReference>
<dbReference type="Gene3D" id="1.10.150.110">
    <property type="entry name" value="DNA polymerase beta, N-terminal domain-like"/>
    <property type="match status" value="1"/>
</dbReference>
<evidence type="ECO:0000256" key="1">
    <source>
        <dbReference type="ARBA" id="ARBA00022634"/>
    </source>
</evidence>
<keyword evidence="2" id="KW-0235">DNA replication</keyword>
<dbReference type="Gene3D" id="1.10.150.20">
    <property type="entry name" value="5' to 3' exonuclease, C-terminal subdomain"/>
    <property type="match status" value="1"/>
</dbReference>
<dbReference type="GO" id="GO:0003677">
    <property type="term" value="F:DNA binding"/>
    <property type="evidence" value="ECO:0007669"/>
    <property type="project" value="InterPro"/>
</dbReference>
<feature type="domain" description="Helix-hairpin-helix DNA-binding motif class 1" evidence="3">
    <location>
        <begin position="130"/>
        <end position="149"/>
    </location>
</feature>
<dbReference type="GO" id="GO:0071897">
    <property type="term" value="P:DNA biosynthetic process"/>
    <property type="evidence" value="ECO:0007669"/>
    <property type="project" value="UniProtKB-KW"/>
</dbReference>
<dbReference type="InterPro" id="IPR027421">
    <property type="entry name" value="DNA_pol_lamdba_lyase_dom_sf"/>
</dbReference>
<keyword evidence="1" id="KW-0237">DNA synthesis</keyword>